<dbReference type="EMBL" id="ML995838">
    <property type="protein sequence ID" value="KAF2769053.1"/>
    <property type="molecule type" value="Genomic_DNA"/>
</dbReference>
<dbReference type="OrthoDB" id="283575at2759"/>
<dbReference type="InterPro" id="IPR000742">
    <property type="entry name" value="EGF"/>
</dbReference>
<dbReference type="PROSITE" id="PS01186">
    <property type="entry name" value="EGF_2"/>
    <property type="match status" value="1"/>
</dbReference>
<evidence type="ECO:0000256" key="2">
    <source>
        <dbReference type="SAM" id="Phobius"/>
    </source>
</evidence>
<reference evidence="5" key="1">
    <citation type="journal article" date="2020" name="Stud. Mycol.">
        <title>101 Dothideomycetes genomes: a test case for predicting lifestyles and emergence of pathogens.</title>
        <authorList>
            <person name="Haridas S."/>
            <person name="Albert R."/>
            <person name="Binder M."/>
            <person name="Bloem J."/>
            <person name="Labutti K."/>
            <person name="Salamov A."/>
            <person name="Andreopoulos B."/>
            <person name="Baker S."/>
            <person name="Barry K."/>
            <person name="Bills G."/>
            <person name="Bluhm B."/>
            <person name="Cannon C."/>
            <person name="Castanera R."/>
            <person name="Culley D."/>
            <person name="Daum C."/>
            <person name="Ezra D."/>
            <person name="Gonzalez J."/>
            <person name="Henrissat B."/>
            <person name="Kuo A."/>
            <person name="Liang C."/>
            <person name="Lipzen A."/>
            <person name="Lutzoni F."/>
            <person name="Magnuson J."/>
            <person name="Mondo S."/>
            <person name="Nolan M."/>
            <person name="Ohm R."/>
            <person name="Pangilinan J."/>
            <person name="Park H.-J."/>
            <person name="Ramirez L."/>
            <person name="Alfaro M."/>
            <person name="Sun H."/>
            <person name="Tritt A."/>
            <person name="Yoshinaga Y."/>
            <person name="Zwiers L.-H."/>
            <person name="Turgeon B."/>
            <person name="Goodwin S."/>
            <person name="Spatafora J."/>
            <person name="Crous P."/>
            <person name="Grigoriev I."/>
        </authorList>
    </citation>
    <scope>NUCLEOTIDE SEQUENCE</scope>
    <source>
        <strain evidence="5">CBS 116005</strain>
    </source>
</reference>
<dbReference type="PANTHER" id="PTHR17178:SF0">
    <property type="entry name" value="SERGLYCIN"/>
    <property type="match status" value="1"/>
</dbReference>
<evidence type="ECO:0000313" key="5">
    <source>
        <dbReference type="EMBL" id="KAF2769053.1"/>
    </source>
</evidence>
<dbReference type="AlphaFoldDB" id="A0A6G1L7Z9"/>
<keyword evidence="2" id="KW-0472">Membrane</keyword>
<accession>A0A6G1L7Z9</accession>
<keyword evidence="6" id="KW-1185">Reference proteome</keyword>
<feature type="compositionally biased region" description="Basic and acidic residues" evidence="1">
    <location>
        <begin position="612"/>
        <end position="623"/>
    </location>
</feature>
<feature type="compositionally biased region" description="Basic and acidic residues" evidence="1">
    <location>
        <begin position="532"/>
        <end position="546"/>
    </location>
</feature>
<proteinExistence type="predicted"/>
<name>A0A6G1L7Z9_9PEZI</name>
<feature type="domain" description="EGF-like" evidence="3 4">
    <location>
        <begin position="755"/>
        <end position="766"/>
    </location>
</feature>
<feature type="region of interest" description="Disordered" evidence="1">
    <location>
        <begin position="612"/>
        <end position="672"/>
    </location>
</feature>
<feature type="compositionally biased region" description="Low complexity" evidence="1">
    <location>
        <begin position="388"/>
        <end position="398"/>
    </location>
</feature>
<organism evidence="5 6">
    <name type="scientific">Teratosphaeria nubilosa</name>
    <dbReference type="NCBI Taxonomy" id="161662"/>
    <lineage>
        <taxon>Eukaryota</taxon>
        <taxon>Fungi</taxon>
        <taxon>Dikarya</taxon>
        <taxon>Ascomycota</taxon>
        <taxon>Pezizomycotina</taxon>
        <taxon>Dothideomycetes</taxon>
        <taxon>Dothideomycetidae</taxon>
        <taxon>Mycosphaerellales</taxon>
        <taxon>Teratosphaeriaceae</taxon>
        <taxon>Teratosphaeria</taxon>
    </lineage>
</organism>
<sequence length="953" mass="102769">MSHQYYDQYGYIPQYPGEHPPPQYYHQQPQQHHQRRMPSPTQQQRRGPSPADAAYGSPPRPQRPIRPDHPSAGVSAGRSRQHAPPHADVDEGLYDGSAYGRPDYVEYDYDHWPLPAPAAPYYQEHRVPSPKQSSPRRPPQRPQRPDAQPSVIDLSRQPARVAPPSAWHQLPPPPPPPPPIHHGSGQWAGEQHSSPSDYPHTQIPLPSQQHAYGQANKRPPLGPPPSARRGPASYYPQVGPVHPIVEETDSMRSSIRTGAVRDSNRSYASSNAIPIGIPDYYLQQQRESPSLAGAERACSQELTSISSEDHPMRPPPASPIHYQEQLRASIKEEPEQSEHERQDSSTDPASLVRQASYGRKSKPVLTMVKSSDRVRRVASREGISGLPSQQRARAASSAMEKEVGYGDGRPSNDSEMDDKHFEAGVAATDVAVSGRVQAPHKQGDNATNTTQSSETLFAGGTGLLDASSTESEKSITNQDLEKKPSKKLLGARIGKRDGSRSRDPSPLGEEADPGRRTSRQIVAGLAAGSALHSKEHVAGRESEELRQPNPGFSARAGKRRPPRLNVDAVRDAEARGSLTSLPDLIKRATRLASNLDRGKTASRLGTNWLEAPEVRHKDSEKRTSGSISDILANFPPPGINGTPPGSRNGFRSSGRGRNRYSRYLPSESDADEGRKHQRARRCCGMPLWLFVILMLLLLALLAAAVVVPVVLVVVPKDDTGGSDSASNKALQTCQSNLKCVNGGANVITATGSCKCVCVNGFTGSTCDTSSEAGCTTASLGNTTDATVGDQIPRLISGASSNFSVPLDGQELLELFSDADLSCVSQNALVAFGVNSKRRIRDILETKPSWTVPVPIAKRQDMASTSEGVRDSTSSSSLGSTTLDFAKVAVLYIFQVSGQLNSAATAQSNLQQFFHAGLNADGQTISVSNVSLVDSYSADLQSYTIDLGNGTSVG</sequence>
<evidence type="ECO:0000259" key="4">
    <source>
        <dbReference type="PROSITE" id="PS01186"/>
    </source>
</evidence>
<evidence type="ECO:0000256" key="1">
    <source>
        <dbReference type="SAM" id="MobiDB-lite"/>
    </source>
</evidence>
<keyword evidence="2" id="KW-0812">Transmembrane</keyword>
<feature type="compositionally biased region" description="Basic and acidic residues" evidence="1">
    <location>
        <begin position="329"/>
        <end position="344"/>
    </location>
</feature>
<feature type="compositionally biased region" description="Basic and acidic residues" evidence="1">
    <location>
        <begin position="370"/>
        <end position="379"/>
    </location>
</feature>
<feature type="compositionally biased region" description="Basic and acidic residues" evidence="1">
    <location>
        <begin position="494"/>
        <end position="503"/>
    </location>
</feature>
<protein>
    <recommendedName>
        <fullName evidence="3 4">EGF-like domain-containing protein</fullName>
    </recommendedName>
</protein>
<feature type="compositionally biased region" description="Polar residues" evidence="1">
    <location>
        <begin position="466"/>
        <end position="478"/>
    </location>
</feature>
<feature type="transmembrane region" description="Helical" evidence="2">
    <location>
        <begin position="687"/>
        <end position="714"/>
    </location>
</feature>
<feature type="compositionally biased region" description="Pro residues" evidence="1">
    <location>
        <begin position="170"/>
        <end position="180"/>
    </location>
</feature>
<dbReference type="Proteomes" id="UP000799436">
    <property type="component" value="Unassembled WGS sequence"/>
</dbReference>
<keyword evidence="2" id="KW-1133">Transmembrane helix</keyword>
<evidence type="ECO:0000259" key="3">
    <source>
        <dbReference type="PROSITE" id="PS00022"/>
    </source>
</evidence>
<feature type="compositionally biased region" description="Polar residues" evidence="1">
    <location>
        <begin position="444"/>
        <end position="455"/>
    </location>
</feature>
<feature type="region of interest" description="Disordered" evidence="1">
    <location>
        <begin position="1"/>
        <end position="271"/>
    </location>
</feature>
<dbReference type="PROSITE" id="PS00022">
    <property type="entry name" value="EGF_1"/>
    <property type="match status" value="1"/>
</dbReference>
<feature type="region of interest" description="Disordered" evidence="1">
    <location>
        <begin position="286"/>
        <end position="565"/>
    </location>
</feature>
<dbReference type="CDD" id="cd00054">
    <property type="entry name" value="EGF_CA"/>
    <property type="match status" value="1"/>
</dbReference>
<gene>
    <name evidence="5" type="ORF">EJ03DRAFT_374879</name>
</gene>
<dbReference type="PANTHER" id="PTHR17178">
    <property type="entry name" value="SECRETORY GRANULE PROTEOGLYCAN CORE PROTEIN"/>
    <property type="match status" value="1"/>
</dbReference>
<evidence type="ECO:0000313" key="6">
    <source>
        <dbReference type="Proteomes" id="UP000799436"/>
    </source>
</evidence>